<comment type="caution">
    <text evidence="1">The sequence shown here is derived from an EMBL/GenBank/DDBJ whole genome shotgun (WGS) entry which is preliminary data.</text>
</comment>
<evidence type="ECO:0000313" key="1">
    <source>
        <dbReference type="EMBL" id="KAJ7755151.1"/>
    </source>
</evidence>
<dbReference type="AlphaFoldDB" id="A0AAD7NDG4"/>
<gene>
    <name evidence="1" type="ORF">B0H16DRAFT_1722366</name>
</gene>
<accession>A0AAD7NDG4</accession>
<protein>
    <submittedName>
        <fullName evidence="1">Uncharacterized protein</fullName>
    </submittedName>
</protein>
<evidence type="ECO:0000313" key="2">
    <source>
        <dbReference type="Proteomes" id="UP001215598"/>
    </source>
</evidence>
<name>A0AAD7NDG4_9AGAR</name>
<proteinExistence type="predicted"/>
<keyword evidence="2" id="KW-1185">Reference proteome</keyword>
<organism evidence="1 2">
    <name type="scientific">Mycena metata</name>
    <dbReference type="NCBI Taxonomy" id="1033252"/>
    <lineage>
        <taxon>Eukaryota</taxon>
        <taxon>Fungi</taxon>
        <taxon>Dikarya</taxon>
        <taxon>Basidiomycota</taxon>
        <taxon>Agaricomycotina</taxon>
        <taxon>Agaricomycetes</taxon>
        <taxon>Agaricomycetidae</taxon>
        <taxon>Agaricales</taxon>
        <taxon>Marasmiineae</taxon>
        <taxon>Mycenaceae</taxon>
        <taxon>Mycena</taxon>
    </lineage>
</organism>
<sequence length="287" mass="33089">METSLLTQDPPRPSLPEDLEREITEVLLDEMRDMRGPMSLVASRFYAWTKPIKFHTVIVHPQDGWMQRMNDSLTPDAELIRILVLDLPFNKNGTRYTPSDEELACIRGLLGASSGVRHLAVTWNIWEYLQAECGSLRLESLYLIWDGVRNIKCPSVENLQYPAALVDFSMFAPPSLDGWHPPEIYLPWTLEARCPNLAYVTYVSRFIVLPYDMQNLKGFMSVAIRERKDRQAGEEEEDFRVKSSKEELPNLSTLYLRALDEVLGHWLNKKEGRESAFKHPPPRVTNV</sequence>
<reference evidence="1" key="1">
    <citation type="submission" date="2023-03" db="EMBL/GenBank/DDBJ databases">
        <title>Massive genome expansion in bonnet fungi (Mycena s.s.) driven by repeated elements and novel gene families across ecological guilds.</title>
        <authorList>
            <consortium name="Lawrence Berkeley National Laboratory"/>
            <person name="Harder C.B."/>
            <person name="Miyauchi S."/>
            <person name="Viragh M."/>
            <person name="Kuo A."/>
            <person name="Thoen E."/>
            <person name="Andreopoulos B."/>
            <person name="Lu D."/>
            <person name="Skrede I."/>
            <person name="Drula E."/>
            <person name="Henrissat B."/>
            <person name="Morin E."/>
            <person name="Kohler A."/>
            <person name="Barry K."/>
            <person name="LaButti K."/>
            <person name="Morin E."/>
            <person name="Salamov A."/>
            <person name="Lipzen A."/>
            <person name="Mereny Z."/>
            <person name="Hegedus B."/>
            <person name="Baldrian P."/>
            <person name="Stursova M."/>
            <person name="Weitz H."/>
            <person name="Taylor A."/>
            <person name="Grigoriev I.V."/>
            <person name="Nagy L.G."/>
            <person name="Martin F."/>
            <person name="Kauserud H."/>
        </authorList>
    </citation>
    <scope>NUCLEOTIDE SEQUENCE</scope>
    <source>
        <strain evidence="1">CBHHK182m</strain>
    </source>
</reference>
<dbReference type="EMBL" id="JARKIB010000050">
    <property type="protein sequence ID" value="KAJ7755151.1"/>
    <property type="molecule type" value="Genomic_DNA"/>
</dbReference>
<dbReference type="Proteomes" id="UP001215598">
    <property type="component" value="Unassembled WGS sequence"/>
</dbReference>